<dbReference type="Proteomes" id="UP000502823">
    <property type="component" value="Unassembled WGS sequence"/>
</dbReference>
<evidence type="ECO:0000313" key="2">
    <source>
        <dbReference type="EMBL" id="GFG28756.1"/>
    </source>
</evidence>
<dbReference type="PANTHER" id="PTHR46599">
    <property type="entry name" value="PIGGYBAC TRANSPOSABLE ELEMENT-DERIVED PROTEIN 4"/>
    <property type="match status" value="1"/>
</dbReference>
<dbReference type="Pfam" id="PF13843">
    <property type="entry name" value="DDE_Tnp_1_7"/>
    <property type="match status" value="1"/>
</dbReference>
<feature type="non-terminal residue" evidence="2">
    <location>
        <position position="1"/>
    </location>
</feature>
<comment type="caution">
    <text evidence="2">The sequence shown here is derived from an EMBL/GenBank/DDBJ whole genome shotgun (WGS) entry which is preliminary data.</text>
</comment>
<dbReference type="InParanoid" id="A0A6L2P8V2"/>
<protein>
    <recommendedName>
        <fullName evidence="1">PiggyBac transposable element-derived protein domain-containing protein</fullName>
    </recommendedName>
</protein>
<evidence type="ECO:0000259" key="1">
    <source>
        <dbReference type="Pfam" id="PF13843"/>
    </source>
</evidence>
<evidence type="ECO:0000313" key="3">
    <source>
        <dbReference type="Proteomes" id="UP000502823"/>
    </source>
</evidence>
<dbReference type="PANTHER" id="PTHR46599:SF3">
    <property type="entry name" value="PIGGYBAC TRANSPOSABLE ELEMENT-DERIVED PROTEIN 4"/>
    <property type="match status" value="1"/>
</dbReference>
<accession>A0A6L2P8V2</accession>
<proteinExistence type="predicted"/>
<dbReference type="OrthoDB" id="75807at2759"/>
<dbReference type="InterPro" id="IPR029526">
    <property type="entry name" value="PGBD"/>
</dbReference>
<name>A0A6L2P8V2_COPFO</name>
<dbReference type="AlphaFoldDB" id="A0A6L2P8V2"/>
<dbReference type="EMBL" id="BLKM01003430">
    <property type="protein sequence ID" value="GFG28756.1"/>
    <property type="molecule type" value="Genomic_DNA"/>
</dbReference>
<organism evidence="2 3">
    <name type="scientific">Coptotermes formosanus</name>
    <name type="common">Formosan subterranean termite</name>
    <dbReference type="NCBI Taxonomy" id="36987"/>
    <lineage>
        <taxon>Eukaryota</taxon>
        <taxon>Metazoa</taxon>
        <taxon>Ecdysozoa</taxon>
        <taxon>Arthropoda</taxon>
        <taxon>Hexapoda</taxon>
        <taxon>Insecta</taxon>
        <taxon>Pterygota</taxon>
        <taxon>Neoptera</taxon>
        <taxon>Polyneoptera</taxon>
        <taxon>Dictyoptera</taxon>
        <taxon>Blattodea</taxon>
        <taxon>Blattoidea</taxon>
        <taxon>Termitoidae</taxon>
        <taxon>Rhinotermitidae</taxon>
        <taxon>Coptotermes</taxon>
    </lineage>
</organism>
<reference evidence="3" key="1">
    <citation type="submission" date="2020-01" db="EMBL/GenBank/DDBJ databases">
        <title>Draft genome sequence of the Termite Coptotermes fromosanus.</title>
        <authorList>
            <person name="Itakura S."/>
            <person name="Yosikawa Y."/>
            <person name="Umezawa K."/>
        </authorList>
    </citation>
    <scope>NUCLEOTIDE SEQUENCE [LARGE SCALE GENOMIC DNA]</scope>
</reference>
<feature type="domain" description="PiggyBac transposable element-derived protein" evidence="1">
    <location>
        <begin position="7"/>
        <end position="133"/>
    </location>
</feature>
<sequence length="134" mass="15415">LQFCMDRLEAVCNFMYFNNNERIGTYQELSKLFKIYPVLSYLNKKYQSLYLPGQNIAIDESLTLRRGIHSFRRCIPLRASKFGIKSYVLCESSSGYLCSFIIYTGKDTVFQTAFVSDDTNKTAAIVLSLVQPFN</sequence>
<gene>
    <name evidence="2" type="ORF">Cfor_09299</name>
</gene>
<keyword evidence="3" id="KW-1185">Reference proteome</keyword>